<dbReference type="EMBL" id="JAWDGP010002375">
    <property type="protein sequence ID" value="KAK3783642.1"/>
    <property type="molecule type" value="Genomic_DNA"/>
</dbReference>
<dbReference type="Proteomes" id="UP001283361">
    <property type="component" value="Unassembled WGS sequence"/>
</dbReference>
<dbReference type="AlphaFoldDB" id="A0AAE1ABK2"/>
<name>A0AAE1ABK2_9GAST</name>
<proteinExistence type="predicted"/>
<organism evidence="1 2">
    <name type="scientific">Elysia crispata</name>
    <name type="common">lettuce slug</name>
    <dbReference type="NCBI Taxonomy" id="231223"/>
    <lineage>
        <taxon>Eukaryota</taxon>
        <taxon>Metazoa</taxon>
        <taxon>Spiralia</taxon>
        <taxon>Lophotrochozoa</taxon>
        <taxon>Mollusca</taxon>
        <taxon>Gastropoda</taxon>
        <taxon>Heterobranchia</taxon>
        <taxon>Euthyneura</taxon>
        <taxon>Panpulmonata</taxon>
        <taxon>Sacoglossa</taxon>
        <taxon>Placobranchoidea</taxon>
        <taxon>Plakobranchidae</taxon>
        <taxon>Elysia</taxon>
    </lineage>
</organism>
<gene>
    <name evidence="1" type="ORF">RRG08_014960</name>
</gene>
<reference evidence="1" key="1">
    <citation type="journal article" date="2023" name="G3 (Bethesda)">
        <title>A reference genome for the long-term kleptoplast-retaining sea slug Elysia crispata morphotype clarki.</title>
        <authorList>
            <person name="Eastman K.E."/>
            <person name="Pendleton A.L."/>
            <person name="Shaikh M.A."/>
            <person name="Suttiyut T."/>
            <person name="Ogas R."/>
            <person name="Tomko P."/>
            <person name="Gavelis G."/>
            <person name="Widhalm J.R."/>
            <person name="Wisecaver J.H."/>
        </authorList>
    </citation>
    <scope>NUCLEOTIDE SEQUENCE</scope>
    <source>
        <strain evidence="1">ECLA1</strain>
    </source>
</reference>
<evidence type="ECO:0000313" key="2">
    <source>
        <dbReference type="Proteomes" id="UP001283361"/>
    </source>
</evidence>
<accession>A0AAE1ABK2</accession>
<keyword evidence="2" id="KW-1185">Reference proteome</keyword>
<protein>
    <submittedName>
        <fullName evidence="1">Uncharacterized protein</fullName>
    </submittedName>
</protein>
<comment type="caution">
    <text evidence="1">The sequence shown here is derived from an EMBL/GenBank/DDBJ whole genome shotgun (WGS) entry which is preliminary data.</text>
</comment>
<sequence>MNRGRSESESDLTHISYRRRRNETQSGRVRITSDKQNEIIRFPFLRSYLDVAHSIRSAPLRNSGQCDIITPIGSGEKLGQTWSISDTISWQGLTSADCCLDGESGSLVSDNSRLIVSLCGLVLSMAHLLEQIGSSDGKFLERKKAEGNIK</sequence>
<evidence type="ECO:0000313" key="1">
    <source>
        <dbReference type="EMBL" id="KAK3783642.1"/>
    </source>
</evidence>